<evidence type="ECO:0000256" key="1">
    <source>
        <dbReference type="ARBA" id="ARBA00022723"/>
    </source>
</evidence>
<organism evidence="5 6">
    <name type="scientific">Ambrosia artemisiifolia</name>
    <name type="common">Common ragweed</name>
    <dbReference type="NCBI Taxonomy" id="4212"/>
    <lineage>
        <taxon>Eukaryota</taxon>
        <taxon>Viridiplantae</taxon>
        <taxon>Streptophyta</taxon>
        <taxon>Embryophyta</taxon>
        <taxon>Tracheophyta</taxon>
        <taxon>Spermatophyta</taxon>
        <taxon>Magnoliopsida</taxon>
        <taxon>eudicotyledons</taxon>
        <taxon>Gunneridae</taxon>
        <taxon>Pentapetalae</taxon>
        <taxon>asterids</taxon>
        <taxon>campanulids</taxon>
        <taxon>Asterales</taxon>
        <taxon>Asteraceae</taxon>
        <taxon>Asteroideae</taxon>
        <taxon>Heliantheae alliance</taxon>
        <taxon>Heliantheae</taxon>
        <taxon>Ambrosia</taxon>
    </lineage>
</organism>
<comment type="caution">
    <text evidence="5">The sequence shown here is derived from an EMBL/GenBank/DDBJ whole genome shotgun (WGS) entry which is preliminary data.</text>
</comment>
<keyword evidence="4" id="KW-0175">Coiled coil</keyword>
<feature type="coiled-coil region" evidence="4">
    <location>
        <begin position="161"/>
        <end position="216"/>
    </location>
</feature>
<sequence length="287" mass="32498">MAVQAQYPSNVLHLDTNNDCSLQLQSQAFVNDTSTNQILFSDFQVGNDGGNLRQRREIDTNQSMFHQQQFRNQNVDVSTGLRLAFHDQQKLQQQHSVSSQCSVLSSFLSDELSTQINQQRDEIDQFLHVQGDELRRMLANSRQMHYHALLRAAEESIMSRTKDKDMEAEKAKRRNVELEARVAHLSSEAQVWQARVRAQELEAARLQSQLQEAIVSRSILAEREEVGLKCASGDVEDAESAYVDPERVVSATASFRPVRLVFLSEALALKFTCQEQGPVSTFNSLIT</sequence>
<dbReference type="PANTHER" id="PTHR42647:SF56">
    <property type="entry name" value="SBP (S-RIBONUCLEASE BINDING PROTEIN) FAMILY PROTEIN-RELATED"/>
    <property type="match status" value="1"/>
</dbReference>
<dbReference type="GO" id="GO:0004842">
    <property type="term" value="F:ubiquitin-protein transferase activity"/>
    <property type="evidence" value="ECO:0007669"/>
    <property type="project" value="TreeGrafter"/>
</dbReference>
<dbReference type="GO" id="GO:0008270">
    <property type="term" value="F:zinc ion binding"/>
    <property type="evidence" value="ECO:0007669"/>
    <property type="project" value="UniProtKB-KW"/>
</dbReference>
<protein>
    <submittedName>
        <fullName evidence="5">Uncharacterized protein</fullName>
    </submittedName>
</protein>
<keyword evidence="6" id="KW-1185">Reference proteome</keyword>
<reference evidence="5" key="1">
    <citation type="submission" date="2022-06" db="EMBL/GenBank/DDBJ databases">
        <title>Uncovering the hologenomic basis of an extraordinary plant invasion.</title>
        <authorList>
            <person name="Bieker V.C."/>
            <person name="Martin M.D."/>
            <person name="Gilbert T."/>
            <person name="Hodgins K."/>
            <person name="Battlay P."/>
            <person name="Petersen B."/>
            <person name="Wilson J."/>
        </authorList>
    </citation>
    <scope>NUCLEOTIDE SEQUENCE</scope>
    <source>
        <strain evidence="5">AA19_3_7</strain>
        <tissue evidence="5">Leaf</tissue>
    </source>
</reference>
<dbReference type="AlphaFoldDB" id="A0AAD5CCL9"/>
<dbReference type="Proteomes" id="UP001206925">
    <property type="component" value="Unassembled WGS sequence"/>
</dbReference>
<gene>
    <name evidence="5" type="ORF">M8C21_013927</name>
</gene>
<evidence type="ECO:0000256" key="4">
    <source>
        <dbReference type="SAM" id="Coils"/>
    </source>
</evidence>
<accession>A0AAD5CCL9</accession>
<evidence type="ECO:0000313" key="5">
    <source>
        <dbReference type="EMBL" id="KAI7739518.1"/>
    </source>
</evidence>
<keyword evidence="3" id="KW-0862">Zinc</keyword>
<keyword evidence="2" id="KW-0863">Zinc-finger</keyword>
<name>A0AAD5CCL9_AMBAR</name>
<evidence type="ECO:0000256" key="2">
    <source>
        <dbReference type="ARBA" id="ARBA00022771"/>
    </source>
</evidence>
<evidence type="ECO:0000313" key="6">
    <source>
        <dbReference type="Proteomes" id="UP001206925"/>
    </source>
</evidence>
<dbReference type="PANTHER" id="PTHR42647">
    <property type="entry name" value="SBP (S-RIBONUCLEASE BINDING PROTEIN) FAMILY PROTEIN"/>
    <property type="match status" value="1"/>
</dbReference>
<evidence type="ECO:0000256" key="3">
    <source>
        <dbReference type="ARBA" id="ARBA00022833"/>
    </source>
</evidence>
<keyword evidence="1" id="KW-0479">Metal-binding</keyword>
<dbReference type="EMBL" id="JAMZMK010008613">
    <property type="protein sequence ID" value="KAI7739518.1"/>
    <property type="molecule type" value="Genomic_DNA"/>
</dbReference>
<proteinExistence type="predicted"/>